<protein>
    <submittedName>
        <fullName evidence="7">Unannotated protein</fullName>
    </submittedName>
</protein>
<feature type="transmembrane region" description="Helical" evidence="6">
    <location>
        <begin position="300"/>
        <end position="324"/>
    </location>
</feature>
<feature type="transmembrane region" description="Helical" evidence="6">
    <location>
        <begin position="108"/>
        <end position="127"/>
    </location>
</feature>
<evidence type="ECO:0000313" key="7">
    <source>
        <dbReference type="EMBL" id="CAB4906117.1"/>
    </source>
</evidence>
<dbReference type="Pfam" id="PF02653">
    <property type="entry name" value="BPD_transp_2"/>
    <property type="match status" value="1"/>
</dbReference>
<keyword evidence="5 6" id="KW-0472">Membrane</keyword>
<accession>A0A6J7GD41</accession>
<dbReference type="PANTHER" id="PTHR30482:SF17">
    <property type="entry name" value="ABC TRANSPORTER ATP-BINDING PROTEIN"/>
    <property type="match status" value="1"/>
</dbReference>
<evidence type="ECO:0000256" key="4">
    <source>
        <dbReference type="ARBA" id="ARBA00022989"/>
    </source>
</evidence>
<evidence type="ECO:0000256" key="1">
    <source>
        <dbReference type="ARBA" id="ARBA00004651"/>
    </source>
</evidence>
<evidence type="ECO:0000256" key="6">
    <source>
        <dbReference type="SAM" id="Phobius"/>
    </source>
</evidence>
<dbReference type="EMBL" id="CAFBMB010000109">
    <property type="protein sequence ID" value="CAB4906117.1"/>
    <property type="molecule type" value="Genomic_DNA"/>
</dbReference>
<feature type="transmembrane region" description="Helical" evidence="6">
    <location>
        <begin position="134"/>
        <end position="155"/>
    </location>
</feature>
<dbReference type="PANTHER" id="PTHR30482">
    <property type="entry name" value="HIGH-AFFINITY BRANCHED-CHAIN AMINO ACID TRANSPORT SYSTEM PERMEASE"/>
    <property type="match status" value="1"/>
</dbReference>
<feature type="transmembrane region" description="Helical" evidence="6">
    <location>
        <begin position="261"/>
        <end position="288"/>
    </location>
</feature>
<feature type="transmembrane region" description="Helical" evidence="6">
    <location>
        <begin position="27"/>
        <end position="47"/>
    </location>
</feature>
<keyword evidence="3 6" id="KW-0812">Transmembrane</keyword>
<keyword evidence="4 6" id="KW-1133">Transmembrane helix</keyword>
<proteinExistence type="predicted"/>
<comment type="subcellular location">
    <subcellularLocation>
        <location evidence="1">Cell membrane</location>
        <topology evidence="1">Multi-pass membrane protein</topology>
    </subcellularLocation>
</comment>
<dbReference type="GO" id="GO:0015658">
    <property type="term" value="F:branched-chain amino acid transmembrane transporter activity"/>
    <property type="evidence" value="ECO:0007669"/>
    <property type="project" value="InterPro"/>
</dbReference>
<feature type="transmembrane region" description="Helical" evidence="6">
    <location>
        <begin position="175"/>
        <end position="197"/>
    </location>
</feature>
<dbReference type="CDD" id="cd06581">
    <property type="entry name" value="TM_PBP1_LivM_like"/>
    <property type="match status" value="1"/>
</dbReference>
<evidence type="ECO:0000256" key="2">
    <source>
        <dbReference type="ARBA" id="ARBA00022475"/>
    </source>
</evidence>
<evidence type="ECO:0000256" key="3">
    <source>
        <dbReference type="ARBA" id="ARBA00022692"/>
    </source>
</evidence>
<sequence>MIPSLPLRAKGLETPEYTVRRWTRMSIWGTSGLGVAVVVMALLPFMVNLSVTYAMIDFFILLLLAMTWNMLAGYGGMVSVGQQAYIGIGAYAVVVFADTFGLNIIVTILLAAIVSAILAFPISFFAFRLVGGYFAIGTWVLAEVVRLIVVQFPQIGGGSGVSLAAMSDLPKELRIAFSYWIALGAAVIVLVVCVWLVRSRIGLALTAVRDDVTAASTSGVRVQSVRRRVFIFAAAAAGVAGALVAISTLRVQPDSVFSVQWSAFMIFIVVVGGVGTLEGPIIGAIIFWALKQLLADYGPLYLILLGIVGIVFVLFVRGGVWGAVSRRKRLELFPVGYRFSRSDKDGSKQAP</sequence>
<dbReference type="GO" id="GO:0005886">
    <property type="term" value="C:plasma membrane"/>
    <property type="evidence" value="ECO:0007669"/>
    <property type="project" value="UniProtKB-SubCell"/>
</dbReference>
<organism evidence="7">
    <name type="scientific">freshwater metagenome</name>
    <dbReference type="NCBI Taxonomy" id="449393"/>
    <lineage>
        <taxon>unclassified sequences</taxon>
        <taxon>metagenomes</taxon>
        <taxon>ecological metagenomes</taxon>
    </lineage>
</organism>
<name>A0A6J7GD41_9ZZZZ</name>
<feature type="transmembrane region" description="Helical" evidence="6">
    <location>
        <begin position="229"/>
        <end position="249"/>
    </location>
</feature>
<keyword evidence="2" id="KW-1003">Cell membrane</keyword>
<feature type="transmembrane region" description="Helical" evidence="6">
    <location>
        <begin position="84"/>
        <end position="102"/>
    </location>
</feature>
<reference evidence="7" key="1">
    <citation type="submission" date="2020-05" db="EMBL/GenBank/DDBJ databases">
        <authorList>
            <person name="Chiriac C."/>
            <person name="Salcher M."/>
            <person name="Ghai R."/>
            <person name="Kavagutti S V."/>
        </authorList>
    </citation>
    <scope>NUCLEOTIDE SEQUENCE</scope>
</reference>
<dbReference type="InterPro" id="IPR001851">
    <property type="entry name" value="ABC_transp_permease"/>
</dbReference>
<gene>
    <name evidence="7" type="ORF">UFOPK3516_01198</name>
</gene>
<dbReference type="InterPro" id="IPR043428">
    <property type="entry name" value="LivM-like"/>
</dbReference>
<feature type="transmembrane region" description="Helical" evidence="6">
    <location>
        <begin position="53"/>
        <end position="72"/>
    </location>
</feature>
<evidence type="ECO:0000256" key="5">
    <source>
        <dbReference type="ARBA" id="ARBA00023136"/>
    </source>
</evidence>
<dbReference type="AlphaFoldDB" id="A0A6J7GD41"/>